<sequence>MLNYATNAPEYLIIVQHLKTLAYEARPNYTLIYDQFNAALKRLNTSFLGPMHWEDDAEIEEELTRLKREFKVESHLKNYQLLYKLYPVFNPKHFVQF</sequence>
<dbReference type="WBParaSite" id="RSKR_0000630700.1">
    <property type="protein sequence ID" value="RSKR_0000630700.1"/>
    <property type="gene ID" value="RSKR_0000630700"/>
</dbReference>
<evidence type="ECO:0000313" key="1">
    <source>
        <dbReference type="Proteomes" id="UP000095286"/>
    </source>
</evidence>
<reference evidence="2" key="1">
    <citation type="submission" date="2016-11" db="UniProtKB">
        <authorList>
            <consortium name="WormBaseParasite"/>
        </authorList>
    </citation>
    <scope>IDENTIFICATION</scope>
    <source>
        <strain evidence="2">KR3021</strain>
    </source>
</reference>
<proteinExistence type="predicted"/>
<dbReference type="Proteomes" id="UP000095286">
    <property type="component" value="Unplaced"/>
</dbReference>
<accession>A0AC35U0N3</accession>
<evidence type="ECO:0000313" key="2">
    <source>
        <dbReference type="WBParaSite" id="RSKR_0000630700.1"/>
    </source>
</evidence>
<protein>
    <submittedName>
        <fullName evidence="2">Uncharacterized protein</fullName>
    </submittedName>
</protein>
<name>A0AC35U0N3_9BILA</name>
<organism evidence="1 2">
    <name type="scientific">Rhabditophanes sp. KR3021</name>
    <dbReference type="NCBI Taxonomy" id="114890"/>
    <lineage>
        <taxon>Eukaryota</taxon>
        <taxon>Metazoa</taxon>
        <taxon>Ecdysozoa</taxon>
        <taxon>Nematoda</taxon>
        <taxon>Chromadorea</taxon>
        <taxon>Rhabditida</taxon>
        <taxon>Tylenchina</taxon>
        <taxon>Panagrolaimomorpha</taxon>
        <taxon>Strongyloidoidea</taxon>
        <taxon>Alloionematidae</taxon>
        <taxon>Rhabditophanes</taxon>
    </lineage>
</organism>